<dbReference type="GO" id="GO:0120147">
    <property type="term" value="F:formylglycine-generating oxidase activity"/>
    <property type="evidence" value="ECO:0007669"/>
    <property type="project" value="TreeGrafter"/>
</dbReference>
<dbReference type="PANTHER" id="PTHR23150">
    <property type="entry name" value="SULFATASE MODIFYING FACTOR 1, 2"/>
    <property type="match status" value="1"/>
</dbReference>
<feature type="region of interest" description="Disordered" evidence="1">
    <location>
        <begin position="193"/>
        <end position="243"/>
    </location>
</feature>
<organism evidence="3 4">
    <name type="scientific">Ectocarpus siliculosus</name>
    <name type="common">Brown alga</name>
    <name type="synonym">Conferva siliculosa</name>
    <dbReference type="NCBI Taxonomy" id="2880"/>
    <lineage>
        <taxon>Eukaryota</taxon>
        <taxon>Sar</taxon>
        <taxon>Stramenopiles</taxon>
        <taxon>Ochrophyta</taxon>
        <taxon>PX clade</taxon>
        <taxon>Phaeophyceae</taxon>
        <taxon>Ectocarpales</taxon>
        <taxon>Ectocarpaceae</taxon>
        <taxon>Ectocarpus</taxon>
    </lineage>
</organism>
<evidence type="ECO:0000313" key="3">
    <source>
        <dbReference type="EMBL" id="CBN75729.1"/>
    </source>
</evidence>
<dbReference type="OrthoDB" id="659at2759"/>
<evidence type="ECO:0000256" key="1">
    <source>
        <dbReference type="SAM" id="MobiDB-lite"/>
    </source>
</evidence>
<proteinExistence type="predicted"/>
<evidence type="ECO:0000259" key="2">
    <source>
        <dbReference type="Pfam" id="PF03781"/>
    </source>
</evidence>
<dbReference type="AlphaFoldDB" id="D8LGF4"/>
<feature type="region of interest" description="Disordered" evidence="1">
    <location>
        <begin position="42"/>
        <end position="71"/>
    </location>
</feature>
<dbReference type="PANTHER" id="PTHR23150:SF19">
    <property type="entry name" value="FORMYLGLYCINE-GENERATING ENZYME"/>
    <property type="match status" value="1"/>
</dbReference>
<evidence type="ECO:0000313" key="4">
    <source>
        <dbReference type="Proteomes" id="UP000002630"/>
    </source>
</evidence>
<dbReference type="GO" id="GO:0005783">
    <property type="term" value="C:endoplasmic reticulum"/>
    <property type="evidence" value="ECO:0007669"/>
    <property type="project" value="TreeGrafter"/>
</dbReference>
<dbReference type="Gene3D" id="3.90.1580.10">
    <property type="entry name" value="paralog of FGE (formylglycine-generating enzyme)"/>
    <property type="match status" value="1"/>
</dbReference>
<dbReference type="STRING" id="2880.D8LGF4"/>
<protein>
    <submittedName>
        <fullName evidence="3">Zgc:136465 protein</fullName>
    </submittedName>
</protein>
<feature type="region of interest" description="Disordered" evidence="1">
    <location>
        <begin position="138"/>
        <end position="158"/>
    </location>
</feature>
<dbReference type="SUPFAM" id="SSF56436">
    <property type="entry name" value="C-type lectin-like"/>
    <property type="match status" value="1"/>
</dbReference>
<dbReference type="InterPro" id="IPR051043">
    <property type="entry name" value="Sulfatase_Mod_Factor_Kinase"/>
</dbReference>
<reference evidence="3 4" key="1">
    <citation type="journal article" date="2010" name="Nature">
        <title>The Ectocarpus genome and the independent evolution of multicellularity in brown algae.</title>
        <authorList>
            <person name="Cock J.M."/>
            <person name="Sterck L."/>
            <person name="Rouze P."/>
            <person name="Scornet D."/>
            <person name="Allen A.E."/>
            <person name="Amoutzias G."/>
            <person name="Anthouard V."/>
            <person name="Artiguenave F."/>
            <person name="Aury J.M."/>
            <person name="Badger J.H."/>
            <person name="Beszteri B."/>
            <person name="Billiau K."/>
            <person name="Bonnet E."/>
            <person name="Bothwell J.H."/>
            <person name="Bowler C."/>
            <person name="Boyen C."/>
            <person name="Brownlee C."/>
            <person name="Carrano C.J."/>
            <person name="Charrier B."/>
            <person name="Cho G.Y."/>
            <person name="Coelho S.M."/>
            <person name="Collen J."/>
            <person name="Corre E."/>
            <person name="Da Silva C."/>
            <person name="Delage L."/>
            <person name="Delaroque N."/>
            <person name="Dittami S.M."/>
            <person name="Doulbeau S."/>
            <person name="Elias M."/>
            <person name="Farnham G."/>
            <person name="Gachon C.M."/>
            <person name="Gschloessl B."/>
            <person name="Heesch S."/>
            <person name="Jabbari K."/>
            <person name="Jubin C."/>
            <person name="Kawai H."/>
            <person name="Kimura K."/>
            <person name="Kloareg B."/>
            <person name="Kupper F.C."/>
            <person name="Lang D."/>
            <person name="Le Bail A."/>
            <person name="Leblanc C."/>
            <person name="Lerouge P."/>
            <person name="Lohr M."/>
            <person name="Lopez P.J."/>
            <person name="Martens C."/>
            <person name="Maumus F."/>
            <person name="Michel G."/>
            <person name="Miranda-Saavedra D."/>
            <person name="Morales J."/>
            <person name="Moreau H."/>
            <person name="Motomura T."/>
            <person name="Nagasato C."/>
            <person name="Napoli C.A."/>
            <person name="Nelson D.R."/>
            <person name="Nyvall-Collen P."/>
            <person name="Peters A.F."/>
            <person name="Pommier C."/>
            <person name="Potin P."/>
            <person name="Poulain J."/>
            <person name="Quesneville H."/>
            <person name="Read B."/>
            <person name="Rensing S.A."/>
            <person name="Ritter A."/>
            <person name="Rousvoal S."/>
            <person name="Samanta M."/>
            <person name="Samson G."/>
            <person name="Schroeder D.C."/>
            <person name="Segurens B."/>
            <person name="Strittmatter M."/>
            <person name="Tonon T."/>
            <person name="Tregear J.W."/>
            <person name="Valentin K."/>
            <person name="von Dassow P."/>
            <person name="Yamagishi T."/>
            <person name="Van de Peer Y."/>
            <person name="Wincker P."/>
        </authorList>
    </citation>
    <scope>NUCLEOTIDE SEQUENCE [LARGE SCALE GENOMIC DNA]</scope>
    <source>
        <strain evidence="4">Ec32 / CCAP1310/4</strain>
    </source>
</reference>
<dbReference type="Proteomes" id="UP000002630">
    <property type="component" value="Unassembled WGS sequence"/>
</dbReference>
<dbReference type="EMBL" id="FN649760">
    <property type="protein sequence ID" value="CBN75729.1"/>
    <property type="molecule type" value="Genomic_DNA"/>
</dbReference>
<dbReference type="InParanoid" id="D8LGF4"/>
<dbReference type="InterPro" id="IPR042095">
    <property type="entry name" value="SUMF_sf"/>
</dbReference>
<feature type="compositionally biased region" description="Gly residues" evidence="1">
    <location>
        <begin position="204"/>
        <end position="217"/>
    </location>
</feature>
<keyword evidence="4" id="KW-1185">Reference proteome</keyword>
<dbReference type="InterPro" id="IPR016187">
    <property type="entry name" value="CTDL_fold"/>
</dbReference>
<feature type="domain" description="Sulfatase-modifying factor enzyme-like" evidence="2">
    <location>
        <begin position="21"/>
        <end position="194"/>
    </location>
</feature>
<dbReference type="InterPro" id="IPR005532">
    <property type="entry name" value="SUMF_dom"/>
</dbReference>
<accession>D8LGF4</accession>
<sequence>MKLESLTTNRVLKYAVKIKIQVSWNDAKAYCRWRGGRLPSEAEWERAAQGDPVEAAGEGEGEERGRAMPRYPWGDDLTPEGQHRANIWQGTFPTLNLAEDGFPYTSPVDAFPPQNSLGLRDAVGNAWEWVEDWWTPDRSKYKQNNPRGPKRGTEKTKKGGSFLCHHTYCYRYRPAARTKSDIDSGTSNQGFRCAADVPKTAPRSGGGAAAAAAGGGATNNDGKAERSGDDDDDHGDPRKNGKL</sequence>
<name>D8LGF4_ECTSI</name>
<gene>
    <name evidence="3" type="ORF">Esi_0167_0035</name>
</gene>
<dbReference type="Pfam" id="PF03781">
    <property type="entry name" value="FGE-sulfatase"/>
    <property type="match status" value="1"/>
</dbReference>